<dbReference type="InterPro" id="IPR029056">
    <property type="entry name" value="Ribokinase-like"/>
</dbReference>
<dbReference type="EMBL" id="VNHW01000006">
    <property type="protein sequence ID" value="TYP87593.1"/>
    <property type="molecule type" value="Genomic_DNA"/>
</dbReference>
<gene>
    <name evidence="5" type="ORF">BD833_106184</name>
</gene>
<dbReference type="InterPro" id="IPR052700">
    <property type="entry name" value="Carb_kinase_PfkB-like"/>
</dbReference>
<dbReference type="InterPro" id="IPR011611">
    <property type="entry name" value="PfkB_dom"/>
</dbReference>
<accession>A0A5S5CV48</accession>
<keyword evidence="3 5" id="KW-0418">Kinase</keyword>
<proteinExistence type="inferred from homology"/>
<evidence type="ECO:0000259" key="4">
    <source>
        <dbReference type="Pfam" id="PF00294"/>
    </source>
</evidence>
<sequence>MDLDVATLGEALIGLDSGGGRIESARTLTKSVGGAESNTVIGLSRLGHRTAFMGRVGDDPFGREVERTLRGEGVDVSRLERDVSRPTGLLLKERWDSRVSVYYYRTMSAGSALDASDVDLDLVARARVLHLTGVTLALGQGPRKAALTAATAARAAGVQVSLDANFRHKMGTSEELVGQFNELAPLADHILLSWSDAVVCAGSAEKAAVHDYACRLGAPTVVVKGARGGAVAFVDGNLVAEVEPSPAVVVDPVGAGDGFAVGYLHGVLTGADIRTRLAIGAWVAGRAIGHCGDYEGLPLASELAAELSPETSPRPGVAR</sequence>
<feature type="domain" description="Carbohydrate kinase PfkB" evidence="4">
    <location>
        <begin position="5"/>
        <end position="298"/>
    </location>
</feature>
<evidence type="ECO:0000256" key="1">
    <source>
        <dbReference type="ARBA" id="ARBA00010688"/>
    </source>
</evidence>
<organism evidence="5 6">
    <name type="scientific">Blastococcus xanthinilyticus</name>
    <dbReference type="NCBI Taxonomy" id="1564164"/>
    <lineage>
        <taxon>Bacteria</taxon>
        <taxon>Bacillati</taxon>
        <taxon>Actinomycetota</taxon>
        <taxon>Actinomycetes</taxon>
        <taxon>Geodermatophilales</taxon>
        <taxon>Geodermatophilaceae</taxon>
        <taxon>Blastococcus</taxon>
    </lineage>
</organism>
<dbReference type="Pfam" id="PF00294">
    <property type="entry name" value="PfkB"/>
    <property type="match status" value="1"/>
</dbReference>
<reference evidence="5 6" key="1">
    <citation type="submission" date="2019-07" db="EMBL/GenBank/DDBJ databases">
        <title>Genomic Encyclopedia of Archaeal and Bacterial Type Strains, Phase II (KMG-II): from individual species to whole genera.</title>
        <authorList>
            <person name="Goeker M."/>
        </authorList>
    </citation>
    <scope>NUCLEOTIDE SEQUENCE [LARGE SCALE GENOMIC DNA]</scope>
    <source>
        <strain evidence="5 6">DSM 46842</strain>
    </source>
</reference>
<dbReference type="GO" id="GO:0016301">
    <property type="term" value="F:kinase activity"/>
    <property type="evidence" value="ECO:0007669"/>
    <property type="project" value="UniProtKB-KW"/>
</dbReference>
<dbReference type="Proteomes" id="UP000322499">
    <property type="component" value="Unassembled WGS sequence"/>
</dbReference>
<dbReference type="SUPFAM" id="SSF53613">
    <property type="entry name" value="Ribokinase-like"/>
    <property type="match status" value="1"/>
</dbReference>
<dbReference type="PROSITE" id="PS00584">
    <property type="entry name" value="PFKB_KINASES_2"/>
    <property type="match status" value="1"/>
</dbReference>
<dbReference type="CDD" id="cd01166">
    <property type="entry name" value="KdgK"/>
    <property type="match status" value="1"/>
</dbReference>
<dbReference type="InterPro" id="IPR002173">
    <property type="entry name" value="Carboh/pur_kinase_PfkB_CS"/>
</dbReference>
<protein>
    <submittedName>
        <fullName evidence="5">2-dehydro-3-deoxygluconokinase</fullName>
    </submittedName>
</protein>
<dbReference type="PANTHER" id="PTHR43320:SF2">
    <property type="entry name" value="2-DEHYDRO-3-DEOXYGLUCONOKINASE_2-DEHYDRO-3-DEOXYGALACTONOKINASE"/>
    <property type="match status" value="1"/>
</dbReference>
<dbReference type="Gene3D" id="3.40.1190.20">
    <property type="match status" value="1"/>
</dbReference>
<dbReference type="PANTHER" id="PTHR43320">
    <property type="entry name" value="SUGAR KINASE"/>
    <property type="match status" value="1"/>
</dbReference>
<evidence type="ECO:0000313" key="6">
    <source>
        <dbReference type="Proteomes" id="UP000322499"/>
    </source>
</evidence>
<comment type="similarity">
    <text evidence="1">Belongs to the carbohydrate kinase PfkB family.</text>
</comment>
<name>A0A5S5CV48_9ACTN</name>
<evidence type="ECO:0000256" key="2">
    <source>
        <dbReference type="ARBA" id="ARBA00022679"/>
    </source>
</evidence>
<dbReference type="AlphaFoldDB" id="A0A5S5CV48"/>
<keyword evidence="2" id="KW-0808">Transferase</keyword>
<evidence type="ECO:0000256" key="3">
    <source>
        <dbReference type="ARBA" id="ARBA00022777"/>
    </source>
</evidence>
<comment type="caution">
    <text evidence="5">The sequence shown here is derived from an EMBL/GenBank/DDBJ whole genome shotgun (WGS) entry which is preliminary data.</text>
</comment>
<evidence type="ECO:0000313" key="5">
    <source>
        <dbReference type="EMBL" id="TYP87593.1"/>
    </source>
</evidence>
<dbReference type="RefSeq" id="WP_166533237.1">
    <property type="nucleotide sequence ID" value="NZ_VNHW01000006.1"/>
</dbReference>
<keyword evidence="6" id="KW-1185">Reference proteome</keyword>